<comment type="caution">
    <text evidence="2">The sequence shown here is derived from an EMBL/GenBank/DDBJ whole genome shotgun (WGS) entry which is preliminary data.</text>
</comment>
<gene>
    <name evidence="2" type="ORF">CY0110_23701</name>
</gene>
<dbReference type="EMBL" id="AAXW01000005">
    <property type="protein sequence ID" value="EAZ92625.1"/>
    <property type="molecule type" value="Genomic_DNA"/>
</dbReference>
<feature type="domain" description="DUF3887" evidence="1">
    <location>
        <begin position="59"/>
        <end position="147"/>
    </location>
</feature>
<keyword evidence="3" id="KW-1185">Reference proteome</keyword>
<dbReference type="Pfam" id="PF13026">
    <property type="entry name" value="DUF3887"/>
    <property type="match status" value="2"/>
</dbReference>
<evidence type="ECO:0000313" key="3">
    <source>
        <dbReference type="Proteomes" id="UP000003781"/>
    </source>
</evidence>
<evidence type="ECO:0000259" key="1">
    <source>
        <dbReference type="Pfam" id="PF13026"/>
    </source>
</evidence>
<protein>
    <recommendedName>
        <fullName evidence="1">DUF3887 domain-containing protein</fullName>
    </recommendedName>
</protein>
<dbReference type="RefSeq" id="WP_008274194.1">
    <property type="nucleotide sequence ID" value="NZ_AAXW01000005.1"/>
</dbReference>
<dbReference type="InterPro" id="IPR024981">
    <property type="entry name" value="DUF3887"/>
</dbReference>
<proteinExistence type="predicted"/>
<dbReference type="AlphaFoldDB" id="A3ILH4"/>
<name>A3ILH4_9CHRO</name>
<feature type="domain" description="DUF3887" evidence="1">
    <location>
        <begin position="167"/>
        <end position="251"/>
    </location>
</feature>
<dbReference type="eggNOG" id="ENOG5032WJZ">
    <property type="taxonomic scope" value="Bacteria"/>
</dbReference>
<dbReference type="Proteomes" id="UP000003781">
    <property type="component" value="Unassembled WGS sequence"/>
</dbReference>
<sequence>MNWSLTSLKQNRLPLLVVTLVTSVSQLPAIAQVKLTPPPPVKLVQSADQVDEEGLKEKAEQMIQLLIQEDYNQVRTLLNRDLAVQLTSDQIGEIWSNLIELTGPVKDIAGYRVIPSVNANIVVVEATFEDKTDEFVVTFNKQEEIVGVDFPNVASIEEIAEIMVNSVAINDFARARGYLHPSLKSEILPNRLQSSWQNIQRENGLYERIETITVRPGSGVDSVDLVVVEAKFEKGIRKFFFIFDDNRRIVGINLAE</sequence>
<accession>A3ILH4</accession>
<evidence type="ECO:0000313" key="2">
    <source>
        <dbReference type="EMBL" id="EAZ92625.1"/>
    </source>
</evidence>
<dbReference type="OrthoDB" id="422557at2"/>
<reference evidence="2 3" key="1">
    <citation type="submission" date="2007-03" db="EMBL/GenBank/DDBJ databases">
        <authorList>
            <person name="Stal L."/>
            <person name="Ferriera S."/>
            <person name="Johnson J."/>
            <person name="Kravitz S."/>
            <person name="Beeson K."/>
            <person name="Sutton G."/>
            <person name="Rogers Y.-H."/>
            <person name="Friedman R."/>
            <person name="Frazier M."/>
            <person name="Venter J.C."/>
        </authorList>
    </citation>
    <scope>NUCLEOTIDE SEQUENCE [LARGE SCALE GENOMIC DNA]</scope>
    <source>
        <strain evidence="2 3">CCY0110</strain>
    </source>
</reference>
<dbReference type="Gene3D" id="3.10.450.590">
    <property type="match status" value="2"/>
</dbReference>
<organism evidence="2 3">
    <name type="scientific">Crocosphaera chwakensis CCY0110</name>
    <dbReference type="NCBI Taxonomy" id="391612"/>
    <lineage>
        <taxon>Bacteria</taxon>
        <taxon>Bacillati</taxon>
        <taxon>Cyanobacteriota</taxon>
        <taxon>Cyanophyceae</taxon>
        <taxon>Oscillatoriophycideae</taxon>
        <taxon>Chroococcales</taxon>
        <taxon>Aphanothecaceae</taxon>
        <taxon>Crocosphaera</taxon>
        <taxon>Crocosphaera chwakensis</taxon>
    </lineage>
</organism>